<dbReference type="PANTHER" id="PTHR33607">
    <property type="entry name" value="ENDONUCLEASE-1"/>
    <property type="match status" value="1"/>
</dbReference>
<feature type="chain" id="PRO_5004452373" evidence="4">
    <location>
        <begin position="22"/>
        <end position="210"/>
    </location>
</feature>
<accession>R8B582</accession>
<dbReference type="eggNOG" id="COG2356">
    <property type="taxonomic scope" value="Bacteria"/>
</dbReference>
<sequence length="210" mass="23738">MNQTSALIITLILLTPSLTNGQNTRFSNPDTVVRDQFWGKLYSDGGTSFFCRTPFKNKGFTMTEGHIYPLAAVRSALGCGTSSQCGRNDRYRQIASDLHNIVPVTSRVEIRRRNARYEELSAGAREDECGNRESAQFFEPPGEVKGDVARAVAYMVDTYDLPWVGASSVFKSWNRVDPPDDQELTRHRLVSELQGNENRFIRNPERLENL</sequence>
<organism evidence="5 6">
    <name type="scientific">Marinobacter lipolyticus SM19</name>
    <dbReference type="NCBI Taxonomy" id="1318628"/>
    <lineage>
        <taxon>Bacteria</taxon>
        <taxon>Pseudomonadati</taxon>
        <taxon>Pseudomonadota</taxon>
        <taxon>Gammaproteobacteria</taxon>
        <taxon>Pseudomonadales</taxon>
        <taxon>Marinobacteraceae</taxon>
        <taxon>Marinobacter</taxon>
    </lineage>
</organism>
<evidence type="ECO:0000256" key="2">
    <source>
        <dbReference type="ARBA" id="ARBA00022722"/>
    </source>
</evidence>
<evidence type="ECO:0000256" key="1">
    <source>
        <dbReference type="ARBA" id="ARBA00006429"/>
    </source>
</evidence>
<gene>
    <name evidence="5" type="ORF">MARLIPOL_01685</name>
</gene>
<evidence type="ECO:0000313" key="6">
    <source>
        <dbReference type="Proteomes" id="UP000016540"/>
    </source>
</evidence>
<dbReference type="Proteomes" id="UP000016540">
    <property type="component" value="Unassembled WGS sequence"/>
</dbReference>
<dbReference type="OrthoDB" id="9800417at2"/>
<dbReference type="GO" id="GO:0016787">
    <property type="term" value="F:hydrolase activity"/>
    <property type="evidence" value="ECO:0007669"/>
    <property type="project" value="UniProtKB-KW"/>
</dbReference>
<dbReference type="Pfam" id="PF04231">
    <property type="entry name" value="Endonuclease_1"/>
    <property type="match status" value="1"/>
</dbReference>
<dbReference type="InterPro" id="IPR007346">
    <property type="entry name" value="Endonuclease-I"/>
</dbReference>
<evidence type="ECO:0000313" key="5">
    <source>
        <dbReference type="EMBL" id="EON93775.1"/>
    </source>
</evidence>
<dbReference type="EMBL" id="ASAD01000004">
    <property type="protein sequence ID" value="EON93775.1"/>
    <property type="molecule type" value="Genomic_DNA"/>
</dbReference>
<dbReference type="PANTHER" id="PTHR33607:SF2">
    <property type="entry name" value="ENDONUCLEASE-1"/>
    <property type="match status" value="1"/>
</dbReference>
<name>R8B582_9GAMM</name>
<protein>
    <submittedName>
        <fullName evidence="5">Endonuclease I</fullName>
    </submittedName>
</protein>
<proteinExistence type="inferred from homology"/>
<dbReference type="STRING" id="1318628.MARLIPOL_01685"/>
<keyword evidence="3" id="KW-0378">Hydrolase</keyword>
<keyword evidence="6" id="KW-1185">Reference proteome</keyword>
<dbReference type="PATRIC" id="fig|1318628.3.peg.334"/>
<dbReference type="HOGENOM" id="CLU_070541_0_1_6"/>
<keyword evidence="4" id="KW-0732">Signal</keyword>
<feature type="signal peptide" evidence="4">
    <location>
        <begin position="1"/>
        <end position="21"/>
    </location>
</feature>
<dbReference type="GO" id="GO:0004519">
    <property type="term" value="F:endonuclease activity"/>
    <property type="evidence" value="ECO:0007669"/>
    <property type="project" value="UniProtKB-KW"/>
</dbReference>
<dbReference type="SUPFAM" id="SSF54060">
    <property type="entry name" value="His-Me finger endonucleases"/>
    <property type="match status" value="1"/>
</dbReference>
<reference evidence="5 6" key="1">
    <citation type="journal article" date="2013" name="Genome Announc.">
        <title>Draft Genome Sequence of the Moderately Halophilic Bacterium Marinobacter lipolyticus Strain SM19.</title>
        <authorList>
            <person name="Papke R.T."/>
            <person name="de la Haba R.R."/>
            <person name="Infante-Dominguez C."/>
            <person name="Perez D."/>
            <person name="Sanchez-Porro C."/>
            <person name="Lapierre P."/>
            <person name="Ventosa A."/>
        </authorList>
    </citation>
    <scope>NUCLEOTIDE SEQUENCE [LARGE SCALE GENOMIC DNA]</scope>
    <source>
        <strain evidence="5 6">SM19</strain>
    </source>
</reference>
<dbReference type="AlphaFoldDB" id="R8B582"/>
<keyword evidence="2" id="KW-0540">Nuclease</keyword>
<comment type="caution">
    <text evidence="5">The sequence shown here is derived from an EMBL/GenBank/DDBJ whole genome shotgun (WGS) entry which is preliminary data.</text>
</comment>
<keyword evidence="5" id="KW-0255">Endonuclease</keyword>
<comment type="similarity">
    <text evidence="1">Belongs to the EndA/NucM nuclease family.</text>
</comment>
<dbReference type="InterPro" id="IPR044925">
    <property type="entry name" value="His-Me_finger_sf"/>
</dbReference>
<evidence type="ECO:0000256" key="3">
    <source>
        <dbReference type="ARBA" id="ARBA00022801"/>
    </source>
</evidence>
<evidence type="ECO:0000256" key="4">
    <source>
        <dbReference type="SAM" id="SignalP"/>
    </source>
</evidence>